<evidence type="ECO:0000313" key="3">
    <source>
        <dbReference type="Proteomes" id="UP000547976"/>
    </source>
</evidence>
<feature type="compositionally biased region" description="Basic residues" evidence="1">
    <location>
        <begin position="71"/>
        <end position="80"/>
    </location>
</feature>
<organism evidence="2 3">
    <name type="scientific">Gibberella subglutinans</name>
    <name type="common">Fusarium subglutinans</name>
    <dbReference type="NCBI Taxonomy" id="42677"/>
    <lineage>
        <taxon>Eukaryota</taxon>
        <taxon>Fungi</taxon>
        <taxon>Dikarya</taxon>
        <taxon>Ascomycota</taxon>
        <taxon>Pezizomycotina</taxon>
        <taxon>Sordariomycetes</taxon>
        <taxon>Hypocreomycetidae</taxon>
        <taxon>Hypocreales</taxon>
        <taxon>Nectriaceae</taxon>
        <taxon>Fusarium</taxon>
        <taxon>Fusarium fujikuroi species complex</taxon>
    </lineage>
</organism>
<accession>A0A8H5P2E3</accession>
<dbReference type="RefSeq" id="XP_036532134.1">
    <property type="nucleotide sequence ID" value="XM_036677181.1"/>
</dbReference>
<gene>
    <name evidence="2" type="ORF">FSUBG_12398</name>
</gene>
<dbReference type="OrthoDB" id="5100964at2759"/>
<dbReference type="AlphaFoldDB" id="A0A8H5P2E3"/>
<dbReference type="GeneID" id="59311899"/>
<protein>
    <submittedName>
        <fullName evidence="2">Uncharacterized protein</fullName>
    </submittedName>
</protein>
<dbReference type="Proteomes" id="UP000547976">
    <property type="component" value="Unassembled WGS sequence"/>
</dbReference>
<evidence type="ECO:0000313" key="2">
    <source>
        <dbReference type="EMBL" id="KAF5585623.1"/>
    </source>
</evidence>
<feature type="region of interest" description="Disordered" evidence="1">
    <location>
        <begin position="47"/>
        <end position="99"/>
    </location>
</feature>
<reference evidence="2 3" key="1">
    <citation type="submission" date="2020-05" db="EMBL/GenBank/DDBJ databases">
        <title>Identification and distribution of gene clusters putatively required for synthesis of sphingolipid metabolism inhibitors in phylogenetically diverse species of the filamentous fungus Fusarium.</title>
        <authorList>
            <person name="Kim H.-S."/>
            <person name="Busman M."/>
            <person name="Brown D.W."/>
            <person name="Divon H."/>
            <person name="Uhlig S."/>
            <person name="Proctor R.H."/>
        </authorList>
    </citation>
    <scope>NUCLEOTIDE SEQUENCE [LARGE SCALE GENOMIC DNA]</scope>
    <source>
        <strain evidence="2 3">NRRL 66333</strain>
    </source>
</reference>
<name>A0A8H5P2E3_GIBSU</name>
<comment type="caution">
    <text evidence="2">The sequence shown here is derived from an EMBL/GenBank/DDBJ whole genome shotgun (WGS) entry which is preliminary data.</text>
</comment>
<keyword evidence="3" id="KW-1185">Reference proteome</keyword>
<proteinExistence type="predicted"/>
<dbReference type="EMBL" id="JAAOAV010000266">
    <property type="protein sequence ID" value="KAF5585623.1"/>
    <property type="molecule type" value="Genomic_DNA"/>
</dbReference>
<evidence type="ECO:0000256" key="1">
    <source>
        <dbReference type="SAM" id="MobiDB-lite"/>
    </source>
</evidence>
<sequence>MKSPSPAQRVLDKPLLKDIWEPHYYVSDDMSIRSPDFARCDLGGLNLPHLAHRAPSPPAPSKRTHAEKQVQPKKRSRVERRTKSGTGPSRTVNTRESRGRAALEQVVDRLRGAGHAFFTPIILKTLPSDRIYRLV</sequence>